<feature type="domain" description="Malectin" evidence="12">
    <location>
        <begin position="184"/>
        <end position="289"/>
    </location>
</feature>
<organism evidence="13">
    <name type="scientific">Acidobacterium capsulatum</name>
    <dbReference type="NCBI Taxonomy" id="33075"/>
    <lineage>
        <taxon>Bacteria</taxon>
        <taxon>Pseudomonadati</taxon>
        <taxon>Acidobacteriota</taxon>
        <taxon>Terriglobia</taxon>
        <taxon>Terriglobales</taxon>
        <taxon>Acidobacteriaceae</taxon>
        <taxon>Acidobacterium</taxon>
    </lineage>
</organism>
<dbReference type="InterPro" id="IPR039155">
    <property type="entry name" value="MLEC"/>
</dbReference>
<evidence type="ECO:0000256" key="5">
    <source>
        <dbReference type="ARBA" id="ARBA00022824"/>
    </source>
</evidence>
<comment type="subcellular location">
    <subcellularLocation>
        <location evidence="1">Endoplasmic reticulum membrane</location>
        <topology evidence="1">Single-pass type I membrane protein</topology>
    </subcellularLocation>
</comment>
<evidence type="ECO:0000256" key="3">
    <source>
        <dbReference type="ARBA" id="ARBA00022692"/>
    </source>
</evidence>
<dbReference type="PANTHER" id="PTHR13460:SF0">
    <property type="entry name" value="MALECTIN"/>
    <property type="match status" value="1"/>
</dbReference>
<proteinExistence type="inferred from homology"/>
<dbReference type="PANTHER" id="PTHR13460">
    <property type="match status" value="1"/>
</dbReference>
<keyword evidence="8" id="KW-0325">Glycoprotein</keyword>
<accession>A0A7V5CSM7</accession>
<dbReference type="Gene3D" id="2.60.120.430">
    <property type="entry name" value="Galactose-binding lectin"/>
    <property type="match status" value="2"/>
</dbReference>
<keyword evidence="5" id="KW-0256">Endoplasmic reticulum</keyword>
<protein>
    <recommendedName>
        <fullName evidence="12">Malectin domain-containing protein</fullName>
    </recommendedName>
</protein>
<feature type="compositionally biased region" description="Basic and acidic residues" evidence="10">
    <location>
        <begin position="88"/>
        <end position="108"/>
    </location>
</feature>
<evidence type="ECO:0000256" key="11">
    <source>
        <dbReference type="SAM" id="Phobius"/>
    </source>
</evidence>
<sequence>MLSLITYIGEKYFEGETEKLREYEIATEVFDRSKSTFNSGEDAIVRVEAHRLRKRLKKYYDTEGQDHAVQFTIPAGSYVPVFSHRVQPQEDSREDGIEQPEDAEKPVEELMEPTPRSQRVGVYAVAAALVVVLLVGAGALLIYRQHRRQLTAAAGTAQAVFPRVAAHSGAYAQMPLRILAGYKGKPQIDNAGAVWQPDEYYHGGGSWDRPESYGPVRRTSDPMLFQHWREGNFSYNIPLPQGVYDLHLFFVSAQPYANTPSTFNVLVNGKPLLPYFDVNMDAMGPDIADERVFRDVSPAADGMLHLSFTSYTVPASLNAIEIVPGEAHHELPIRIVAQSRAYTDHSGALWEPDDYYSGGYTSETNFAVTETADPELYAAERYGYFSYSIPVDARDEYTLILHFAELYFGPNRPGGGGAGSRVFRIDCNGQTLDKGLDIYKSAGSLHAPTVSFQHIVPTPQGKLNVTFDPIRNNATVSAIEVVDEGPQS</sequence>
<feature type="region of interest" description="Disordered" evidence="10">
    <location>
        <begin position="88"/>
        <end position="113"/>
    </location>
</feature>
<evidence type="ECO:0000256" key="6">
    <source>
        <dbReference type="ARBA" id="ARBA00022989"/>
    </source>
</evidence>
<evidence type="ECO:0000256" key="2">
    <source>
        <dbReference type="ARBA" id="ARBA00009141"/>
    </source>
</evidence>
<dbReference type="GO" id="GO:0030246">
    <property type="term" value="F:carbohydrate binding"/>
    <property type="evidence" value="ECO:0007669"/>
    <property type="project" value="InterPro"/>
</dbReference>
<keyword evidence="4" id="KW-0732">Signal</keyword>
<feature type="transmembrane region" description="Helical" evidence="11">
    <location>
        <begin position="120"/>
        <end position="143"/>
    </location>
</feature>
<dbReference type="InterPro" id="IPR021720">
    <property type="entry name" value="Malectin_dom"/>
</dbReference>
<evidence type="ECO:0000313" key="13">
    <source>
        <dbReference type="EMBL" id="HGY93662.1"/>
    </source>
</evidence>
<feature type="domain" description="Malectin" evidence="12">
    <location>
        <begin position="334"/>
        <end position="477"/>
    </location>
</feature>
<comment type="caution">
    <text evidence="13">The sequence shown here is derived from an EMBL/GenBank/DDBJ whole genome shotgun (WGS) entry which is preliminary data.</text>
</comment>
<evidence type="ECO:0000256" key="7">
    <source>
        <dbReference type="ARBA" id="ARBA00023136"/>
    </source>
</evidence>
<dbReference type="Pfam" id="PF11721">
    <property type="entry name" value="Malectin"/>
    <property type="match status" value="2"/>
</dbReference>
<keyword evidence="7 11" id="KW-0472">Membrane</keyword>
<evidence type="ECO:0000256" key="8">
    <source>
        <dbReference type="ARBA" id="ARBA00023180"/>
    </source>
</evidence>
<keyword evidence="6 11" id="KW-1133">Transmembrane helix</keyword>
<dbReference type="EMBL" id="DTKL01000017">
    <property type="protein sequence ID" value="HGY93662.1"/>
    <property type="molecule type" value="Genomic_DNA"/>
</dbReference>
<evidence type="ECO:0000256" key="4">
    <source>
        <dbReference type="ARBA" id="ARBA00022729"/>
    </source>
</evidence>
<keyword evidence="3 11" id="KW-0812">Transmembrane</keyword>
<evidence type="ECO:0000256" key="10">
    <source>
        <dbReference type="SAM" id="MobiDB-lite"/>
    </source>
</evidence>
<reference evidence="13" key="1">
    <citation type="journal article" date="2020" name="mSystems">
        <title>Genome- and Community-Level Interaction Insights into Carbon Utilization and Element Cycling Functions of Hydrothermarchaeota in Hydrothermal Sediment.</title>
        <authorList>
            <person name="Zhou Z."/>
            <person name="Liu Y."/>
            <person name="Xu W."/>
            <person name="Pan J."/>
            <person name="Luo Z.H."/>
            <person name="Li M."/>
        </authorList>
    </citation>
    <scope>NUCLEOTIDE SEQUENCE [LARGE SCALE GENOMIC DNA]</scope>
    <source>
        <strain evidence="13">SpSt-855</strain>
    </source>
</reference>
<evidence type="ECO:0000256" key="9">
    <source>
        <dbReference type="ARBA" id="ARBA00023277"/>
    </source>
</evidence>
<evidence type="ECO:0000256" key="1">
    <source>
        <dbReference type="ARBA" id="ARBA00004115"/>
    </source>
</evidence>
<evidence type="ECO:0000259" key="12">
    <source>
        <dbReference type="Pfam" id="PF11721"/>
    </source>
</evidence>
<keyword evidence="9" id="KW-0119">Carbohydrate metabolism</keyword>
<dbReference type="AlphaFoldDB" id="A0A7V5CSM7"/>
<dbReference type="GO" id="GO:0016020">
    <property type="term" value="C:membrane"/>
    <property type="evidence" value="ECO:0007669"/>
    <property type="project" value="TreeGrafter"/>
</dbReference>
<gene>
    <name evidence="13" type="ORF">ENW50_03075</name>
</gene>
<name>A0A7V5CSM7_9BACT</name>
<comment type="similarity">
    <text evidence="2">Belongs to the malectin family.</text>
</comment>